<evidence type="ECO:0000313" key="4">
    <source>
        <dbReference type="Proteomes" id="UP001257627"/>
    </source>
</evidence>
<reference evidence="3 4" key="1">
    <citation type="submission" date="2023-02" db="EMBL/GenBank/DDBJ databases">
        <authorList>
            <person name="Maleckis M."/>
        </authorList>
    </citation>
    <scope>NUCLEOTIDE SEQUENCE [LARGE SCALE GENOMIC DNA]</scope>
    <source>
        <strain evidence="3 4">P8-A2</strain>
    </source>
</reference>
<gene>
    <name evidence="3" type="ORF">PU648_26435</name>
</gene>
<evidence type="ECO:0000313" key="3">
    <source>
        <dbReference type="EMBL" id="MDU8995827.1"/>
    </source>
</evidence>
<dbReference type="Proteomes" id="UP001257627">
    <property type="component" value="Unassembled WGS sequence"/>
</dbReference>
<dbReference type="RefSeq" id="WP_316733630.1">
    <property type="nucleotide sequence ID" value="NZ_JARAKF010000001.1"/>
</dbReference>
<evidence type="ECO:0000256" key="1">
    <source>
        <dbReference type="SAM" id="MobiDB-lite"/>
    </source>
</evidence>
<evidence type="ECO:0008006" key="5">
    <source>
        <dbReference type="Google" id="ProtNLM"/>
    </source>
</evidence>
<dbReference type="EMBL" id="JARAKF010000001">
    <property type="protein sequence ID" value="MDU8995827.1"/>
    <property type="molecule type" value="Genomic_DNA"/>
</dbReference>
<organism evidence="3 4">
    <name type="scientific">Streptomyces mirabilis</name>
    <dbReference type="NCBI Taxonomy" id="68239"/>
    <lineage>
        <taxon>Bacteria</taxon>
        <taxon>Bacillati</taxon>
        <taxon>Actinomycetota</taxon>
        <taxon>Actinomycetes</taxon>
        <taxon>Kitasatosporales</taxon>
        <taxon>Streptomycetaceae</taxon>
        <taxon>Streptomyces</taxon>
    </lineage>
</organism>
<feature type="region of interest" description="Disordered" evidence="1">
    <location>
        <begin position="26"/>
        <end position="61"/>
    </location>
</feature>
<comment type="caution">
    <text evidence="3">The sequence shown here is derived from an EMBL/GenBank/DDBJ whole genome shotgun (WGS) entry which is preliminary data.</text>
</comment>
<proteinExistence type="predicted"/>
<feature type="signal peptide" evidence="2">
    <location>
        <begin position="1"/>
        <end position="21"/>
    </location>
</feature>
<protein>
    <recommendedName>
        <fullName evidence="5">Secreted protein</fullName>
    </recommendedName>
</protein>
<feature type="chain" id="PRO_5045213735" description="Secreted protein" evidence="2">
    <location>
        <begin position="22"/>
        <end position="184"/>
    </location>
</feature>
<name>A0ABU3UPI0_9ACTN</name>
<evidence type="ECO:0000256" key="2">
    <source>
        <dbReference type="SAM" id="SignalP"/>
    </source>
</evidence>
<keyword evidence="2" id="KW-0732">Signal</keyword>
<sequence length="184" mass="19507">MFGKRLLVAGATAVLMAGLGACGGGGGGGGARGVDSGAVTDAGQGGTGTVQEAPPSPHTVSGLKDSVRHLAAKTTRATRPHLVRKCTSATRQVRHTQRTGTGTHRTTRTWYTTERYQSCKKVRTGTETYTRTVRPQRWCVSLDDVAGDTARDDVWYQVTPATYNEAHGADEHARMEFTPTGTGC</sequence>
<keyword evidence="4" id="KW-1185">Reference proteome</keyword>
<dbReference type="PROSITE" id="PS51257">
    <property type="entry name" value="PROKAR_LIPOPROTEIN"/>
    <property type="match status" value="1"/>
</dbReference>
<accession>A0ABU3UPI0</accession>